<dbReference type="Gene3D" id="1.10.3810.10">
    <property type="entry name" value="Biosynthetic peptidoglycan transglycosylase-like"/>
    <property type="match status" value="1"/>
</dbReference>
<name>A0A2W7NGF2_9BACT</name>
<dbReference type="GO" id="GO:0006508">
    <property type="term" value="P:proteolysis"/>
    <property type="evidence" value="ECO:0007669"/>
    <property type="project" value="UniProtKB-KW"/>
</dbReference>
<evidence type="ECO:0000259" key="14">
    <source>
        <dbReference type="Pfam" id="PF00912"/>
    </source>
</evidence>
<dbReference type="InterPro" id="IPR023346">
    <property type="entry name" value="Lysozyme-like_dom_sf"/>
</dbReference>
<evidence type="ECO:0000256" key="12">
    <source>
        <dbReference type="SAM" id="Phobius"/>
    </source>
</evidence>
<keyword evidence="4" id="KW-0121">Carboxypeptidase</keyword>
<dbReference type="InterPro" id="IPR036950">
    <property type="entry name" value="PBP_transglycosylase"/>
</dbReference>
<comment type="caution">
    <text evidence="16">The sequence shown here is derived from an EMBL/GenBank/DDBJ whole genome shotgun (WGS) entry which is preliminary data.</text>
</comment>
<keyword evidence="5" id="KW-0645">Protease</keyword>
<keyword evidence="7" id="KW-0808">Transferase</keyword>
<dbReference type="Pfam" id="PF00905">
    <property type="entry name" value="Transpeptidase"/>
    <property type="match status" value="1"/>
</dbReference>
<comment type="similarity">
    <text evidence="3">In the N-terminal section; belongs to the glycosyltransferase 51 family.</text>
</comment>
<dbReference type="Proteomes" id="UP000249239">
    <property type="component" value="Unassembled WGS sequence"/>
</dbReference>
<organism evidence="16 17">
    <name type="scientific">Breznakibacter xylanolyticus</name>
    <dbReference type="NCBI Taxonomy" id="990"/>
    <lineage>
        <taxon>Bacteria</taxon>
        <taxon>Pseudomonadati</taxon>
        <taxon>Bacteroidota</taxon>
        <taxon>Bacteroidia</taxon>
        <taxon>Marinilabiliales</taxon>
        <taxon>Marinilabiliaceae</taxon>
        <taxon>Breznakibacter</taxon>
    </lineage>
</organism>
<dbReference type="InterPro" id="IPR001264">
    <property type="entry name" value="Glyco_trans_51"/>
</dbReference>
<dbReference type="InterPro" id="IPR050396">
    <property type="entry name" value="Glycosyltr_51/Transpeptidase"/>
</dbReference>
<comment type="catalytic activity">
    <reaction evidence="11">
        <text>[GlcNAc-(1-&gt;4)-Mur2Ac(oyl-L-Ala-gamma-D-Glu-L-Lys-D-Ala-D-Ala)](n)-di-trans,octa-cis-undecaprenyl diphosphate + beta-D-GlcNAc-(1-&gt;4)-Mur2Ac(oyl-L-Ala-gamma-D-Glu-L-Lys-D-Ala-D-Ala)-di-trans,octa-cis-undecaprenyl diphosphate = [GlcNAc-(1-&gt;4)-Mur2Ac(oyl-L-Ala-gamma-D-Glu-L-Lys-D-Ala-D-Ala)](n+1)-di-trans,octa-cis-undecaprenyl diphosphate + di-trans,octa-cis-undecaprenyl diphosphate + H(+)</text>
        <dbReference type="Rhea" id="RHEA:23708"/>
        <dbReference type="Rhea" id="RHEA-COMP:9602"/>
        <dbReference type="Rhea" id="RHEA-COMP:9603"/>
        <dbReference type="ChEBI" id="CHEBI:15378"/>
        <dbReference type="ChEBI" id="CHEBI:58405"/>
        <dbReference type="ChEBI" id="CHEBI:60033"/>
        <dbReference type="ChEBI" id="CHEBI:78435"/>
        <dbReference type="EC" id="2.4.99.28"/>
    </reaction>
</comment>
<dbReference type="InterPro" id="IPR012338">
    <property type="entry name" value="Beta-lactam/transpept-like"/>
</dbReference>
<dbReference type="Gene3D" id="3.40.710.10">
    <property type="entry name" value="DD-peptidase/beta-lactamase superfamily"/>
    <property type="match status" value="1"/>
</dbReference>
<protein>
    <recommendedName>
        <fullName evidence="10">peptidoglycan glycosyltransferase</fullName>
        <ecNumber evidence="10">2.4.99.28</ecNumber>
    </recommendedName>
</protein>
<keyword evidence="6" id="KW-0328">Glycosyltransferase</keyword>
<evidence type="ECO:0000259" key="13">
    <source>
        <dbReference type="Pfam" id="PF00905"/>
    </source>
</evidence>
<feature type="domain" description="Penicillin-binding protein transpeptidase" evidence="13">
    <location>
        <begin position="313"/>
        <end position="437"/>
    </location>
</feature>
<reference evidence="16 17" key="1">
    <citation type="submission" date="2018-06" db="EMBL/GenBank/DDBJ databases">
        <title>Genomic Encyclopedia of Archaeal and Bacterial Type Strains, Phase II (KMG-II): from individual species to whole genera.</title>
        <authorList>
            <person name="Goeker M."/>
        </authorList>
    </citation>
    <scope>NUCLEOTIDE SEQUENCE [LARGE SCALE GENOMIC DNA]</scope>
    <source>
        <strain evidence="16 17">DSM 6779</strain>
    </source>
</reference>
<dbReference type="Pfam" id="PF00912">
    <property type="entry name" value="Transgly"/>
    <property type="match status" value="1"/>
</dbReference>
<evidence type="ECO:0000256" key="10">
    <source>
        <dbReference type="ARBA" id="ARBA00044770"/>
    </source>
</evidence>
<evidence type="ECO:0000313" key="16">
    <source>
        <dbReference type="EMBL" id="PZX19491.1"/>
    </source>
</evidence>
<dbReference type="EC" id="2.4.99.28" evidence="10"/>
<keyword evidence="12" id="KW-0812">Transmembrane</keyword>
<keyword evidence="12" id="KW-1133">Transmembrane helix</keyword>
<keyword evidence="8" id="KW-0378">Hydrolase</keyword>
<dbReference type="EMBL" id="QKZK01000004">
    <property type="protein sequence ID" value="PZX19491.1"/>
    <property type="molecule type" value="Genomic_DNA"/>
</dbReference>
<dbReference type="Pfam" id="PF06832">
    <property type="entry name" value="BiPBP_C"/>
    <property type="match status" value="1"/>
</dbReference>
<dbReference type="SUPFAM" id="SSF53955">
    <property type="entry name" value="Lysozyme-like"/>
    <property type="match status" value="1"/>
</dbReference>
<evidence type="ECO:0000256" key="4">
    <source>
        <dbReference type="ARBA" id="ARBA00022645"/>
    </source>
</evidence>
<evidence type="ECO:0000256" key="9">
    <source>
        <dbReference type="ARBA" id="ARBA00023268"/>
    </source>
</evidence>
<evidence type="ECO:0000256" key="6">
    <source>
        <dbReference type="ARBA" id="ARBA00022676"/>
    </source>
</evidence>
<evidence type="ECO:0000256" key="7">
    <source>
        <dbReference type="ARBA" id="ARBA00022679"/>
    </source>
</evidence>
<gene>
    <name evidence="16" type="ORF">LX69_00758</name>
</gene>
<evidence type="ECO:0000256" key="5">
    <source>
        <dbReference type="ARBA" id="ARBA00022670"/>
    </source>
</evidence>
<sequence>MRQSWLFSVVHKLLHLFNWLLSTPAYIRYALVLLLTAFYFCLPSPLFDVPYSTVVTDRDNHLLGAHIADDGQWRFPVADSVPKRYIQCLLAFEDESFYVHPGVNPLAMLRAAYQNIRSGKIISGGSTITMQTIRLARPAKRNLWNKVIEMVRAIRLELHLSKSEILTLYAAHAPYGANVVGLEAASWRYFACPASELSWAESATLAVLPNAPGLVHPGRNRNTLKTKRDRLLNRLLEKKVIDTLDYQLSIDEPIVEHPATLPRLAPHVLASTLKKTPGTIFQSSLTEKTQQQAIAVVERHARTLRLNQVHNAAAIIIDNQTAKVLAYVGNTLPDKNNADHGNQVDVIQSSRSSGSILKPLLYAASLNDGLIWPRQLIKDVPTYYSDFSPQNYNRSYDGAVRADEALARSLNIPFVLMQDNFGTERFLQFLRKTGFTSFPKPANHYGLSLILGGGETKLWELAGVYSSIARIVQGYVPRQSRYDAADLSMPLLNKHDTLTIGKNLSTVPTWLTAGALWFTLDAMTRLNRPEEESGWEAFASSQKIAWKTGTSFGFRDAWAIGVTPEYTVAVWVGNADGEGRPGITGGSAAAPIMFDLFRLLPSTSWFQTPLDDLNEVAVCRHSGMPAGPNCEVADTMLVPHCETRPKPCPYHHLVHLDQSGRYRVTSDCYSPSHMLTRKWFVLPPLTEWYFRHKSPLYNTLPPMLNGCIDETLSPMEFIYPTQNVAVYIPKNIQGDNEQVVVKIAHRNPTSKVYWYANNIYLGETSQYHQMGMQLTTGTHTITCTDEAGNRIMRRIKCLNKE</sequence>
<evidence type="ECO:0000256" key="11">
    <source>
        <dbReference type="ARBA" id="ARBA00049902"/>
    </source>
</evidence>
<evidence type="ECO:0000256" key="1">
    <source>
        <dbReference type="ARBA" id="ARBA00004752"/>
    </source>
</evidence>
<dbReference type="AlphaFoldDB" id="A0A2W7NGF2"/>
<dbReference type="PANTHER" id="PTHR32282:SF15">
    <property type="entry name" value="PENICILLIN-BINDING PROTEIN 1C"/>
    <property type="match status" value="1"/>
</dbReference>
<feature type="domain" description="Penicillin-binding C-terminal" evidence="15">
    <location>
        <begin position="711"/>
        <end position="791"/>
    </location>
</feature>
<dbReference type="SUPFAM" id="SSF56601">
    <property type="entry name" value="beta-lactamase/transpeptidase-like"/>
    <property type="match status" value="1"/>
</dbReference>
<proteinExistence type="inferred from homology"/>
<comment type="similarity">
    <text evidence="2">In the C-terminal section; belongs to the transpeptidase family.</text>
</comment>
<dbReference type="GO" id="GO:0004180">
    <property type="term" value="F:carboxypeptidase activity"/>
    <property type="evidence" value="ECO:0007669"/>
    <property type="project" value="UniProtKB-KW"/>
</dbReference>
<evidence type="ECO:0000256" key="3">
    <source>
        <dbReference type="ARBA" id="ARBA00007739"/>
    </source>
</evidence>
<dbReference type="InterPro" id="IPR001460">
    <property type="entry name" value="PCN-bd_Tpept"/>
</dbReference>
<dbReference type="NCBIfam" id="TIGR02073">
    <property type="entry name" value="PBP_1c"/>
    <property type="match status" value="1"/>
</dbReference>
<keyword evidence="17" id="KW-1185">Reference proteome</keyword>
<dbReference type="InterPro" id="IPR009647">
    <property type="entry name" value="PBP_C"/>
</dbReference>
<feature type="domain" description="Glycosyl transferase family 51" evidence="14">
    <location>
        <begin position="78"/>
        <end position="235"/>
    </location>
</feature>
<evidence type="ECO:0000259" key="15">
    <source>
        <dbReference type="Pfam" id="PF06832"/>
    </source>
</evidence>
<comment type="pathway">
    <text evidence="1">Cell wall biogenesis; peptidoglycan biosynthesis.</text>
</comment>
<evidence type="ECO:0000256" key="2">
    <source>
        <dbReference type="ARBA" id="ARBA00007090"/>
    </source>
</evidence>
<feature type="transmembrane region" description="Helical" evidence="12">
    <location>
        <begin position="16"/>
        <end position="40"/>
    </location>
</feature>
<dbReference type="GO" id="GO:0009252">
    <property type="term" value="P:peptidoglycan biosynthetic process"/>
    <property type="evidence" value="ECO:0007669"/>
    <property type="project" value="InterPro"/>
</dbReference>
<evidence type="ECO:0000313" key="17">
    <source>
        <dbReference type="Proteomes" id="UP000249239"/>
    </source>
</evidence>
<keyword evidence="9" id="KW-0511">Multifunctional enzyme</keyword>
<dbReference type="PANTHER" id="PTHR32282">
    <property type="entry name" value="BINDING PROTEIN TRANSPEPTIDASE, PUTATIVE-RELATED"/>
    <property type="match status" value="1"/>
</dbReference>
<dbReference type="InterPro" id="IPR011815">
    <property type="entry name" value="PBP_1c"/>
</dbReference>
<keyword evidence="12" id="KW-0472">Membrane</keyword>
<dbReference type="GO" id="GO:0008955">
    <property type="term" value="F:peptidoglycan glycosyltransferase activity"/>
    <property type="evidence" value="ECO:0007669"/>
    <property type="project" value="UniProtKB-EC"/>
</dbReference>
<dbReference type="GO" id="GO:0030288">
    <property type="term" value="C:outer membrane-bounded periplasmic space"/>
    <property type="evidence" value="ECO:0007669"/>
    <property type="project" value="TreeGrafter"/>
</dbReference>
<evidence type="ECO:0000256" key="8">
    <source>
        <dbReference type="ARBA" id="ARBA00022801"/>
    </source>
</evidence>
<accession>A0A2W7NGF2</accession>
<dbReference type="GO" id="GO:0008658">
    <property type="term" value="F:penicillin binding"/>
    <property type="evidence" value="ECO:0007669"/>
    <property type="project" value="InterPro"/>
</dbReference>